<feature type="non-terminal residue" evidence="2">
    <location>
        <position position="77"/>
    </location>
</feature>
<proteinExistence type="predicted"/>
<keyword evidence="3" id="KW-1185">Reference proteome</keyword>
<gene>
    <name evidence="2" type="ORF">IPOD504_LOCUS11067</name>
</gene>
<evidence type="ECO:0000256" key="1">
    <source>
        <dbReference type="SAM" id="MobiDB-lite"/>
    </source>
</evidence>
<dbReference type="EMBL" id="OW152839">
    <property type="protein sequence ID" value="CAH2060469.1"/>
    <property type="molecule type" value="Genomic_DNA"/>
</dbReference>
<reference evidence="2" key="1">
    <citation type="submission" date="2022-03" db="EMBL/GenBank/DDBJ databases">
        <authorList>
            <person name="Martin H S."/>
        </authorList>
    </citation>
    <scope>NUCLEOTIDE SEQUENCE</scope>
</reference>
<dbReference type="Proteomes" id="UP000837857">
    <property type="component" value="Chromosome 27"/>
</dbReference>
<evidence type="ECO:0000313" key="3">
    <source>
        <dbReference type="Proteomes" id="UP000837857"/>
    </source>
</evidence>
<sequence length="77" mass="7978">MPRSSPVRGICVSRQNGAWQDGGAREKFATPTGRDAPTGAAAKRGFPAPSPTSVNRMIRRSEGSVNAGRSAAKNLPG</sequence>
<feature type="region of interest" description="Disordered" evidence="1">
    <location>
        <begin position="1"/>
        <end position="77"/>
    </location>
</feature>
<accession>A0ABN8IML2</accession>
<organism evidence="2 3">
    <name type="scientific">Iphiclides podalirius</name>
    <name type="common">scarce swallowtail</name>
    <dbReference type="NCBI Taxonomy" id="110791"/>
    <lineage>
        <taxon>Eukaryota</taxon>
        <taxon>Metazoa</taxon>
        <taxon>Ecdysozoa</taxon>
        <taxon>Arthropoda</taxon>
        <taxon>Hexapoda</taxon>
        <taxon>Insecta</taxon>
        <taxon>Pterygota</taxon>
        <taxon>Neoptera</taxon>
        <taxon>Endopterygota</taxon>
        <taxon>Lepidoptera</taxon>
        <taxon>Glossata</taxon>
        <taxon>Ditrysia</taxon>
        <taxon>Papilionoidea</taxon>
        <taxon>Papilionidae</taxon>
        <taxon>Papilioninae</taxon>
        <taxon>Iphiclides</taxon>
    </lineage>
</organism>
<protein>
    <submittedName>
        <fullName evidence="2">Uncharacterized protein</fullName>
    </submittedName>
</protein>
<evidence type="ECO:0000313" key="2">
    <source>
        <dbReference type="EMBL" id="CAH2060469.1"/>
    </source>
</evidence>
<name>A0ABN8IML2_9NEOP</name>